<feature type="transmembrane region" description="Helical" evidence="1">
    <location>
        <begin position="168"/>
        <end position="185"/>
    </location>
</feature>
<name>A0AAE3IC07_9EURY</name>
<proteinExistence type="predicted"/>
<sequence>MNISIGPRDARYVVPPLLASGIASMASKVTPHALQTSVVHGLEGGLVSLFQPVSNPALTAFFVLIYVGLYPLLLGLTYVGLKRERGKRHVDYAFTYTAVVLAATPLFYFAPVGVTGYTVEGVEPLLYEGSGIVSSLVTSIDTLQKAMPSLHLALAATASLHAPRGYEFLSWSATSLIALSTLYLGIHWVSDLIVGATIAYGCYVVFPIVQSHVEDSQEPAPVDGVHGD</sequence>
<evidence type="ECO:0000313" key="3">
    <source>
        <dbReference type="EMBL" id="MCU4719152.1"/>
    </source>
</evidence>
<reference evidence="4" key="1">
    <citation type="submission" date="2023-02" db="EMBL/GenBank/DDBJ databases">
        <title>Enrichment on poylsaccharides allowed isolation of novel metabolic and taxonomic groups of Haloarchaea.</title>
        <authorList>
            <person name="Sorokin D.Y."/>
            <person name="Elcheninov A.G."/>
            <person name="Khizhniak T.V."/>
            <person name="Kolganova T.V."/>
            <person name="Kublanov I.V."/>
        </authorList>
    </citation>
    <scope>NUCLEOTIDE SEQUENCE</scope>
    <source>
        <strain evidence="3 5">HArc-curdl5-1</strain>
        <strain evidence="4">HArc-curdl7</strain>
    </source>
</reference>
<gene>
    <name evidence="4" type="ORF">OB914_10220</name>
    <name evidence="3" type="ORF">OB916_13955</name>
</gene>
<keyword evidence="5" id="KW-1185">Reference proteome</keyword>
<evidence type="ECO:0000256" key="1">
    <source>
        <dbReference type="SAM" id="Phobius"/>
    </source>
</evidence>
<dbReference type="Proteomes" id="UP001208186">
    <property type="component" value="Unassembled WGS sequence"/>
</dbReference>
<keyword evidence="1" id="KW-0472">Membrane</keyword>
<comment type="caution">
    <text evidence="4">The sequence shown here is derived from an EMBL/GenBank/DDBJ whole genome shotgun (WGS) entry which is preliminary data.</text>
</comment>
<dbReference type="RefSeq" id="WP_315909902.1">
    <property type="nucleotide sequence ID" value="NZ_JAOPKC010000021.1"/>
</dbReference>
<dbReference type="InterPro" id="IPR036938">
    <property type="entry name" value="PAP2/HPO_sf"/>
</dbReference>
<dbReference type="InterPro" id="IPR026841">
    <property type="entry name" value="Aur1/Ipt1"/>
</dbReference>
<dbReference type="GO" id="GO:0016020">
    <property type="term" value="C:membrane"/>
    <property type="evidence" value="ECO:0007669"/>
    <property type="project" value="UniProtKB-SubCell"/>
</dbReference>
<dbReference type="AlphaFoldDB" id="A0AAE3IC07"/>
<feature type="domain" description="Inositolphosphotransferase Aur1/Ipt1" evidence="2">
    <location>
        <begin position="54"/>
        <end position="203"/>
    </location>
</feature>
<evidence type="ECO:0000313" key="5">
    <source>
        <dbReference type="Proteomes" id="UP001208186"/>
    </source>
</evidence>
<accession>A0AAE3IC07</accession>
<keyword evidence="1" id="KW-0812">Transmembrane</keyword>
<dbReference type="Gene3D" id="1.20.144.10">
    <property type="entry name" value="Phosphatidic acid phosphatase type 2/haloperoxidase"/>
    <property type="match status" value="1"/>
</dbReference>
<keyword evidence="1" id="KW-1133">Transmembrane helix</keyword>
<evidence type="ECO:0000259" key="2">
    <source>
        <dbReference type="Pfam" id="PF14378"/>
    </source>
</evidence>
<dbReference type="Pfam" id="PF14378">
    <property type="entry name" value="PAP2_3"/>
    <property type="match status" value="1"/>
</dbReference>
<dbReference type="EMBL" id="JAOPKD010000008">
    <property type="protein sequence ID" value="MCU4727342.1"/>
    <property type="molecule type" value="Genomic_DNA"/>
</dbReference>
<protein>
    <submittedName>
        <fullName evidence="4">Phosphatase PAP2 family protein</fullName>
    </submittedName>
</protein>
<dbReference type="EMBL" id="JAOPKC010000021">
    <property type="protein sequence ID" value="MCU4719152.1"/>
    <property type="molecule type" value="Genomic_DNA"/>
</dbReference>
<feature type="transmembrane region" description="Helical" evidence="1">
    <location>
        <begin position="57"/>
        <end position="81"/>
    </location>
</feature>
<dbReference type="SUPFAM" id="SSF48317">
    <property type="entry name" value="Acid phosphatase/Vanadium-dependent haloperoxidase"/>
    <property type="match status" value="1"/>
</dbReference>
<organism evidence="4 6">
    <name type="scientific">Halapricum hydrolyticum</name>
    <dbReference type="NCBI Taxonomy" id="2979991"/>
    <lineage>
        <taxon>Archaea</taxon>
        <taxon>Methanobacteriati</taxon>
        <taxon>Methanobacteriota</taxon>
        <taxon>Stenosarchaea group</taxon>
        <taxon>Halobacteria</taxon>
        <taxon>Halobacteriales</taxon>
        <taxon>Haloarculaceae</taxon>
        <taxon>Halapricum</taxon>
    </lineage>
</organism>
<evidence type="ECO:0000313" key="4">
    <source>
        <dbReference type="EMBL" id="MCU4727342.1"/>
    </source>
</evidence>
<dbReference type="Proteomes" id="UP001209746">
    <property type="component" value="Unassembled WGS sequence"/>
</dbReference>
<evidence type="ECO:0000313" key="6">
    <source>
        <dbReference type="Proteomes" id="UP001209746"/>
    </source>
</evidence>
<feature type="transmembrane region" description="Helical" evidence="1">
    <location>
        <begin position="93"/>
        <end position="110"/>
    </location>
</feature>